<protein>
    <submittedName>
        <fullName evidence="2">Uncharacterized protein</fullName>
    </submittedName>
</protein>
<reference evidence="2" key="1">
    <citation type="submission" date="2014-07" db="EMBL/GenBank/DDBJ databases">
        <title>Methanogenic archaea and the global carbon cycle.</title>
        <authorList>
            <person name="Henriksen J.R."/>
            <person name="Luke J."/>
            <person name="Reinhart S."/>
            <person name="Benedict M.N."/>
            <person name="Youngblut N.D."/>
            <person name="Metcalf M.E."/>
            <person name="Whitaker R.J."/>
            <person name="Metcalf W.W."/>
        </authorList>
    </citation>
    <scope>NUCLEOTIDE SEQUENCE [LARGE SCALE GENOMIC DNA]</scope>
    <source>
        <strain evidence="2">3</strain>
    </source>
</reference>
<accession>A0A0E3WW31</accession>
<dbReference type="GeneID" id="24788037"/>
<dbReference type="PATRIC" id="fig|1434107.4.peg.750"/>
<name>A0A0E3WW31_METBA</name>
<dbReference type="OrthoDB" id="139095at2157"/>
<dbReference type="RefSeq" id="WP_048106374.1">
    <property type="nucleotide sequence ID" value="NZ_CP009517.1"/>
</dbReference>
<dbReference type="AlphaFoldDB" id="A0A0E3WW31"/>
<dbReference type="STRING" id="1434107.MSBR3_0562"/>
<evidence type="ECO:0000313" key="2">
    <source>
        <dbReference type="EMBL" id="AKB81140.1"/>
    </source>
</evidence>
<evidence type="ECO:0000313" key="3">
    <source>
        <dbReference type="Proteomes" id="UP000033066"/>
    </source>
</evidence>
<gene>
    <name evidence="2" type="ORF">MSBR3_0562</name>
</gene>
<sequence length="455" mass="53242">MIESDFNDFYKKIASKAYNQLGVKEVLIKINSFLLSHDNEVNYKEKLFLSSIDLAKNNIELYIRIMNLCIEESLYCLNYLFFQSSVYLIDKQYSRDIYSLDANYQKILSNTINIVINNKLLDEIDVPDSSEMAIVFGRVQRIYIPCQIFSDFEYKIFEILNKKYTKKLLENKYGLEPDELTIIIRKLNIAYTNFGKCISFSCDNFCFSPQNSENHFHKQLTSSNYDKELFNKYGILLFPFVSDVDITNNKIIIPNDGFGNLDNCCFTIVDPKTNRQIFDFNINIQSMRSENVYIDDFKDILILLPSNDHLEFKFNFKKFDNEYCFSIKKKIGPIKEELKKQVGYSVNYDLSNNSGNIAFNANNVKQSIKVNNTQSLRECYKELAKLVDETEMEIHDKEEVEQNVKEAQQELSKEDWNPSKVLQLTDKIVKIVGFASKAFPVIMKIKEYLDPYITK</sequence>
<proteinExistence type="predicted"/>
<evidence type="ECO:0000256" key="1">
    <source>
        <dbReference type="SAM" id="Coils"/>
    </source>
</evidence>
<dbReference type="HOGENOM" id="CLU_592667_0_0_2"/>
<dbReference type="KEGG" id="mbak:MSBR3_0562"/>
<feature type="coiled-coil region" evidence="1">
    <location>
        <begin position="380"/>
        <end position="417"/>
    </location>
</feature>
<dbReference type="EMBL" id="CP009517">
    <property type="protein sequence ID" value="AKB81140.1"/>
    <property type="molecule type" value="Genomic_DNA"/>
</dbReference>
<dbReference type="Proteomes" id="UP000033066">
    <property type="component" value="Chromosome"/>
</dbReference>
<organism evidence="2 3">
    <name type="scientific">Methanosarcina barkeri 3</name>
    <dbReference type="NCBI Taxonomy" id="1434107"/>
    <lineage>
        <taxon>Archaea</taxon>
        <taxon>Methanobacteriati</taxon>
        <taxon>Methanobacteriota</taxon>
        <taxon>Stenosarchaea group</taxon>
        <taxon>Methanomicrobia</taxon>
        <taxon>Methanosarcinales</taxon>
        <taxon>Methanosarcinaceae</taxon>
        <taxon>Methanosarcina</taxon>
    </lineage>
</organism>
<keyword evidence="3" id="KW-1185">Reference proteome</keyword>
<keyword evidence="1" id="KW-0175">Coiled coil</keyword>